<dbReference type="AlphaFoldDB" id="A0A8E2JX83"/>
<dbReference type="InterPro" id="IPR053257">
    <property type="entry name" value="Cu-only_SOD"/>
</dbReference>
<proteinExistence type="inferred from homology"/>
<reference evidence="8 9" key="1">
    <citation type="journal article" date="2016" name="Nat. Commun.">
        <title>Ectomycorrhizal ecology is imprinted in the genome of the dominant symbiotic fungus Cenococcum geophilum.</title>
        <authorList>
            <consortium name="DOE Joint Genome Institute"/>
            <person name="Peter M."/>
            <person name="Kohler A."/>
            <person name="Ohm R.A."/>
            <person name="Kuo A."/>
            <person name="Krutzmann J."/>
            <person name="Morin E."/>
            <person name="Arend M."/>
            <person name="Barry K.W."/>
            <person name="Binder M."/>
            <person name="Choi C."/>
            <person name="Clum A."/>
            <person name="Copeland A."/>
            <person name="Grisel N."/>
            <person name="Haridas S."/>
            <person name="Kipfer T."/>
            <person name="LaButti K."/>
            <person name="Lindquist E."/>
            <person name="Lipzen A."/>
            <person name="Maire R."/>
            <person name="Meier B."/>
            <person name="Mihaltcheva S."/>
            <person name="Molinier V."/>
            <person name="Murat C."/>
            <person name="Poggeler S."/>
            <person name="Quandt C.A."/>
            <person name="Sperisen C."/>
            <person name="Tritt A."/>
            <person name="Tisserant E."/>
            <person name="Crous P.W."/>
            <person name="Henrissat B."/>
            <person name="Nehls U."/>
            <person name="Egli S."/>
            <person name="Spatafora J.W."/>
            <person name="Grigoriev I.V."/>
            <person name="Martin F.M."/>
        </authorList>
    </citation>
    <scope>NUCLEOTIDE SEQUENCE [LARGE SCALE GENOMIC DNA]</scope>
    <source>
        <strain evidence="8 9">CBS 207.34</strain>
    </source>
</reference>
<keyword evidence="6" id="KW-0049">Antioxidant</keyword>
<evidence type="ECO:0000256" key="4">
    <source>
        <dbReference type="ARBA" id="ARBA00012682"/>
    </source>
</evidence>
<organism evidence="8 9">
    <name type="scientific">Glonium stellatum</name>
    <dbReference type="NCBI Taxonomy" id="574774"/>
    <lineage>
        <taxon>Eukaryota</taxon>
        <taxon>Fungi</taxon>
        <taxon>Dikarya</taxon>
        <taxon>Ascomycota</taxon>
        <taxon>Pezizomycotina</taxon>
        <taxon>Dothideomycetes</taxon>
        <taxon>Pleosporomycetidae</taxon>
        <taxon>Gloniales</taxon>
        <taxon>Gloniaceae</taxon>
        <taxon>Glonium</taxon>
    </lineage>
</organism>
<dbReference type="PANTHER" id="PTHR20910">
    <property type="entry name" value="AGAP001623-PA"/>
    <property type="match status" value="1"/>
</dbReference>
<evidence type="ECO:0000256" key="1">
    <source>
        <dbReference type="ARBA" id="ARBA00004196"/>
    </source>
</evidence>
<dbReference type="GO" id="GO:0005576">
    <property type="term" value="C:extracellular region"/>
    <property type="evidence" value="ECO:0007669"/>
    <property type="project" value="UniProtKB-SubCell"/>
</dbReference>
<feature type="non-terminal residue" evidence="8">
    <location>
        <position position="159"/>
    </location>
</feature>
<dbReference type="Gene3D" id="2.60.40.200">
    <property type="entry name" value="Superoxide dismutase, copper/zinc binding domain"/>
    <property type="match status" value="1"/>
</dbReference>
<comment type="catalytic activity">
    <reaction evidence="7">
        <text>2 superoxide + 2 H(+) = H2O2 + O2</text>
        <dbReference type="Rhea" id="RHEA:20696"/>
        <dbReference type="ChEBI" id="CHEBI:15378"/>
        <dbReference type="ChEBI" id="CHEBI:15379"/>
        <dbReference type="ChEBI" id="CHEBI:16240"/>
        <dbReference type="ChEBI" id="CHEBI:18421"/>
        <dbReference type="EC" id="1.15.1.1"/>
    </reaction>
</comment>
<evidence type="ECO:0000256" key="7">
    <source>
        <dbReference type="ARBA" id="ARBA00049204"/>
    </source>
</evidence>
<dbReference type="GO" id="GO:0004784">
    <property type="term" value="F:superoxide dismutase activity"/>
    <property type="evidence" value="ECO:0007669"/>
    <property type="project" value="UniProtKB-EC"/>
</dbReference>
<dbReference type="GO" id="GO:0046872">
    <property type="term" value="F:metal ion binding"/>
    <property type="evidence" value="ECO:0007669"/>
    <property type="project" value="InterPro"/>
</dbReference>
<accession>A0A8E2JX83</accession>
<dbReference type="InterPro" id="IPR036423">
    <property type="entry name" value="SOD-like_Cu/Zn_dom_sf"/>
</dbReference>
<feature type="non-terminal residue" evidence="8">
    <location>
        <position position="1"/>
    </location>
</feature>
<evidence type="ECO:0000313" key="8">
    <source>
        <dbReference type="EMBL" id="OCL12959.1"/>
    </source>
</evidence>
<dbReference type="PANTHER" id="PTHR20910:SF1">
    <property type="entry name" value="SUPEROXIDE DISMUTASE COPPER_ZINC BINDING DOMAIN-CONTAINING PROTEIN"/>
    <property type="match status" value="1"/>
</dbReference>
<dbReference type="FunFam" id="2.60.40.200:FF:000007">
    <property type="entry name" value="Cell surface Cu-only superoxide dismutase 5"/>
    <property type="match status" value="1"/>
</dbReference>
<keyword evidence="9" id="KW-1185">Reference proteome</keyword>
<evidence type="ECO:0000256" key="3">
    <source>
        <dbReference type="ARBA" id="ARBA00010457"/>
    </source>
</evidence>
<gene>
    <name evidence="8" type="ORF">AOQ84DRAFT_262827</name>
</gene>
<dbReference type="Proteomes" id="UP000250140">
    <property type="component" value="Unassembled WGS sequence"/>
</dbReference>
<keyword evidence="5" id="KW-0964">Secreted</keyword>
<evidence type="ECO:0000313" key="9">
    <source>
        <dbReference type="Proteomes" id="UP000250140"/>
    </source>
</evidence>
<dbReference type="EMBL" id="KV748806">
    <property type="protein sequence ID" value="OCL12959.1"/>
    <property type="molecule type" value="Genomic_DNA"/>
</dbReference>
<protein>
    <recommendedName>
        <fullName evidence="4">superoxide dismutase</fullName>
        <ecNumber evidence="4">1.15.1.1</ecNumber>
    </recommendedName>
</protein>
<evidence type="ECO:0000256" key="2">
    <source>
        <dbReference type="ARBA" id="ARBA00004613"/>
    </source>
</evidence>
<evidence type="ECO:0000256" key="5">
    <source>
        <dbReference type="ARBA" id="ARBA00022525"/>
    </source>
</evidence>
<dbReference type="SUPFAM" id="SSF49329">
    <property type="entry name" value="Cu,Zn superoxide dismutase-like"/>
    <property type="match status" value="1"/>
</dbReference>
<name>A0A8E2JX83_9PEZI</name>
<dbReference type="EC" id="1.15.1.1" evidence="4"/>
<dbReference type="OrthoDB" id="159229at2759"/>
<comment type="similarity">
    <text evidence="3">Belongs to the Cu-Zn superoxide dismutase family.</text>
</comment>
<comment type="subcellular location">
    <subcellularLocation>
        <location evidence="1">Cell envelope</location>
    </subcellularLocation>
    <subcellularLocation>
        <location evidence="2">Secreted</location>
    </subcellularLocation>
</comment>
<sequence length="159" mass="16563">TGKLGDAPVVTNNPIGASYYATLPNKATESVRGTVYAVSSPTGKGVDFDVTLSGLPAEGGPFLYHIHAAPVPADGNCTGTLAHLDPFIRGEDPPCDPTQKQTCQVGDLSGKYGKINGTSFSATYTDLYASLVTGTGAFFGNRSIVVHYANKTRITCANF</sequence>
<evidence type="ECO:0000256" key="6">
    <source>
        <dbReference type="ARBA" id="ARBA00022862"/>
    </source>
</evidence>